<evidence type="ECO:0000313" key="2">
    <source>
        <dbReference type="EMBL" id="KAF9952751.1"/>
    </source>
</evidence>
<feature type="compositionally biased region" description="Polar residues" evidence="1">
    <location>
        <begin position="52"/>
        <end position="79"/>
    </location>
</feature>
<evidence type="ECO:0000256" key="1">
    <source>
        <dbReference type="SAM" id="MobiDB-lite"/>
    </source>
</evidence>
<dbReference type="EMBL" id="JAAAHY010001095">
    <property type="protein sequence ID" value="KAF9952751.1"/>
    <property type="molecule type" value="Genomic_DNA"/>
</dbReference>
<name>A0A9P6IXR4_MORAP</name>
<dbReference type="AlphaFoldDB" id="A0A9P6IXR4"/>
<proteinExistence type="predicted"/>
<organism evidence="2 3">
    <name type="scientific">Mortierella alpina</name>
    <name type="common">Oleaginous fungus</name>
    <name type="synonym">Mortierella renispora</name>
    <dbReference type="NCBI Taxonomy" id="64518"/>
    <lineage>
        <taxon>Eukaryota</taxon>
        <taxon>Fungi</taxon>
        <taxon>Fungi incertae sedis</taxon>
        <taxon>Mucoromycota</taxon>
        <taxon>Mortierellomycotina</taxon>
        <taxon>Mortierellomycetes</taxon>
        <taxon>Mortierellales</taxon>
        <taxon>Mortierellaceae</taxon>
        <taxon>Mortierella</taxon>
    </lineage>
</organism>
<feature type="region of interest" description="Disordered" evidence="1">
    <location>
        <begin position="218"/>
        <end position="243"/>
    </location>
</feature>
<feature type="region of interest" description="Disordered" evidence="1">
    <location>
        <begin position="43"/>
        <end position="88"/>
    </location>
</feature>
<dbReference type="Proteomes" id="UP000738359">
    <property type="component" value="Unassembled WGS sequence"/>
</dbReference>
<accession>A0A9P6IXR4</accession>
<keyword evidence="3" id="KW-1185">Reference proteome</keyword>
<gene>
    <name evidence="2" type="ORF">BGZ70_000489</name>
</gene>
<sequence length="243" mass="26661">MLAHNKHAGYVKEQEHGHARFTPPQPLPEPLQQWWCHERASWGHHSEDEQRPGSQHQDNHSSPLSDHVVSPSSMHSNPAYSGGRTGSSATEMASITIHPTIANMVSSPASLCSAPSSPPQLSPERALAPAPSSPPHLPSSASSCPRNVSEPLEMESNLQHHDRHPPPHYQNKHTLVTERRPLLPSPLPPPPPGPASISHATRYRDEIMMDMTLDHPTVAELPASPSSDSKMDHCEPEPQRQVF</sequence>
<feature type="region of interest" description="Disordered" evidence="1">
    <location>
        <begin position="108"/>
        <end position="148"/>
    </location>
</feature>
<reference evidence="2" key="1">
    <citation type="journal article" date="2020" name="Fungal Divers.">
        <title>Resolving the Mortierellaceae phylogeny through synthesis of multi-gene phylogenetics and phylogenomics.</title>
        <authorList>
            <person name="Vandepol N."/>
            <person name="Liber J."/>
            <person name="Desiro A."/>
            <person name="Na H."/>
            <person name="Kennedy M."/>
            <person name="Barry K."/>
            <person name="Grigoriev I.V."/>
            <person name="Miller A.N."/>
            <person name="O'Donnell K."/>
            <person name="Stajich J.E."/>
            <person name="Bonito G."/>
        </authorList>
    </citation>
    <scope>NUCLEOTIDE SEQUENCE</scope>
    <source>
        <strain evidence="2">CK1249</strain>
    </source>
</reference>
<feature type="compositionally biased region" description="Basic and acidic residues" evidence="1">
    <location>
        <begin position="229"/>
        <end position="243"/>
    </location>
</feature>
<comment type="caution">
    <text evidence="2">The sequence shown here is derived from an EMBL/GenBank/DDBJ whole genome shotgun (WGS) entry which is preliminary data.</text>
</comment>
<protein>
    <submittedName>
        <fullName evidence="2">Uncharacterized protein</fullName>
    </submittedName>
</protein>
<evidence type="ECO:0000313" key="3">
    <source>
        <dbReference type="Proteomes" id="UP000738359"/>
    </source>
</evidence>
<feature type="non-terminal residue" evidence="2">
    <location>
        <position position="243"/>
    </location>
</feature>
<feature type="region of interest" description="Disordered" evidence="1">
    <location>
        <begin position="1"/>
        <end position="26"/>
    </location>
</feature>